<name>A0ABV8LZ14_9ACTN</name>
<dbReference type="EMBL" id="JBHSAY010000024">
    <property type="protein sequence ID" value="MFC4135709.1"/>
    <property type="molecule type" value="Genomic_DNA"/>
</dbReference>
<proteinExistence type="predicted"/>
<evidence type="ECO:0000313" key="1">
    <source>
        <dbReference type="EMBL" id="MFC4135709.1"/>
    </source>
</evidence>
<comment type="caution">
    <text evidence="1">The sequence shown here is derived from an EMBL/GenBank/DDBJ whole genome shotgun (WGS) entry which is preliminary data.</text>
</comment>
<dbReference type="RefSeq" id="WP_253760693.1">
    <property type="nucleotide sequence ID" value="NZ_JAMZDZ010000001.1"/>
</dbReference>
<protein>
    <submittedName>
        <fullName evidence="1">Uncharacterized protein</fullName>
    </submittedName>
</protein>
<accession>A0ABV8LZ14</accession>
<gene>
    <name evidence="1" type="ORF">ACFOZ4_34285</name>
</gene>
<keyword evidence="2" id="KW-1185">Reference proteome</keyword>
<dbReference type="Proteomes" id="UP001595816">
    <property type="component" value="Unassembled WGS sequence"/>
</dbReference>
<sequence>MLTVPIEAADADPVVRVLAIGRSENVLTDLVAILRTNGHAAGATNEFDRVLDLFDVSRLDVVVFGGMVPPDTKAYLREQITNRNAAVTFVQGYAGIPGLVAMQVEAAVADTTDEPASSVTFDAGTRTLDVSLAAPRQVTVVAWWHTSFTPPEPRSTSRVLVDTRLSAGRHDVAIPEDVPAQASFATVSVGPAVHTFIMGAMPTGTTMARFPGTAGPE</sequence>
<evidence type="ECO:0000313" key="2">
    <source>
        <dbReference type="Proteomes" id="UP001595816"/>
    </source>
</evidence>
<reference evidence="2" key="1">
    <citation type="journal article" date="2019" name="Int. J. Syst. Evol. Microbiol.">
        <title>The Global Catalogue of Microorganisms (GCM) 10K type strain sequencing project: providing services to taxonomists for standard genome sequencing and annotation.</title>
        <authorList>
            <consortium name="The Broad Institute Genomics Platform"/>
            <consortium name="The Broad Institute Genome Sequencing Center for Infectious Disease"/>
            <person name="Wu L."/>
            <person name="Ma J."/>
        </authorList>
    </citation>
    <scope>NUCLEOTIDE SEQUENCE [LARGE SCALE GENOMIC DNA]</scope>
    <source>
        <strain evidence="2">CGMCC 4.7289</strain>
    </source>
</reference>
<organism evidence="1 2">
    <name type="scientific">Hamadaea flava</name>
    <dbReference type="NCBI Taxonomy" id="1742688"/>
    <lineage>
        <taxon>Bacteria</taxon>
        <taxon>Bacillati</taxon>
        <taxon>Actinomycetota</taxon>
        <taxon>Actinomycetes</taxon>
        <taxon>Micromonosporales</taxon>
        <taxon>Micromonosporaceae</taxon>
        <taxon>Hamadaea</taxon>
    </lineage>
</organism>